<evidence type="ECO:0000259" key="2">
    <source>
        <dbReference type="Pfam" id="PF00486"/>
    </source>
</evidence>
<keyword evidence="1" id="KW-0238">DNA-binding</keyword>
<dbReference type="Pfam" id="PF00486">
    <property type="entry name" value="Trans_reg_C"/>
    <property type="match status" value="1"/>
</dbReference>
<dbReference type="SUPFAM" id="SSF46894">
    <property type="entry name" value="C-terminal effector domain of the bipartite response regulators"/>
    <property type="match status" value="1"/>
</dbReference>
<dbReference type="InterPro" id="IPR036388">
    <property type="entry name" value="WH-like_DNA-bd_sf"/>
</dbReference>
<proteinExistence type="predicted"/>
<dbReference type="Proteomes" id="UP000295043">
    <property type="component" value="Unassembled WGS sequence"/>
</dbReference>
<feature type="domain" description="OmpR/PhoB-type" evidence="2">
    <location>
        <begin position="13"/>
        <end position="58"/>
    </location>
</feature>
<dbReference type="EMBL" id="SLVU01000019">
    <property type="protein sequence ID" value="TCN25248.1"/>
    <property type="molecule type" value="Genomic_DNA"/>
</dbReference>
<evidence type="ECO:0000256" key="1">
    <source>
        <dbReference type="ARBA" id="ARBA00023125"/>
    </source>
</evidence>
<dbReference type="GO" id="GO:0000160">
    <property type="term" value="P:phosphorelay signal transduction system"/>
    <property type="evidence" value="ECO:0007669"/>
    <property type="project" value="InterPro"/>
</dbReference>
<name>A0A4R2BEA1_9HYPH</name>
<evidence type="ECO:0000313" key="3">
    <source>
        <dbReference type="EMBL" id="TCN25248.1"/>
    </source>
</evidence>
<dbReference type="InterPro" id="IPR001867">
    <property type="entry name" value="OmpR/PhoB-type_DNA-bd"/>
</dbReference>
<gene>
    <name evidence="3" type="ORF">EV184_11918</name>
</gene>
<accession>A0A4R2BEA1</accession>
<comment type="caution">
    <text evidence="3">The sequence shown here is derived from an EMBL/GenBank/DDBJ whole genome shotgun (WGS) entry which is preliminary data.</text>
</comment>
<evidence type="ECO:0000313" key="4">
    <source>
        <dbReference type="Proteomes" id="UP000295043"/>
    </source>
</evidence>
<dbReference type="Gene3D" id="1.10.10.10">
    <property type="entry name" value="Winged helix-like DNA-binding domain superfamily/Winged helix DNA-binding domain"/>
    <property type="match status" value="1"/>
</dbReference>
<dbReference type="GO" id="GO:0006355">
    <property type="term" value="P:regulation of DNA-templated transcription"/>
    <property type="evidence" value="ECO:0007669"/>
    <property type="project" value="InterPro"/>
</dbReference>
<organism evidence="3 4">
    <name type="scientific">Sinorhizobium americanum</name>
    <dbReference type="NCBI Taxonomy" id="194963"/>
    <lineage>
        <taxon>Bacteria</taxon>
        <taxon>Pseudomonadati</taxon>
        <taxon>Pseudomonadota</taxon>
        <taxon>Alphaproteobacteria</taxon>
        <taxon>Hyphomicrobiales</taxon>
        <taxon>Rhizobiaceae</taxon>
        <taxon>Sinorhizobium/Ensifer group</taxon>
        <taxon>Sinorhizobium</taxon>
    </lineage>
</organism>
<reference evidence="3 4" key="1">
    <citation type="submission" date="2019-03" db="EMBL/GenBank/DDBJ databases">
        <title>Genomic Encyclopedia of Type Strains, Phase IV (KMG-V): Genome sequencing to study the core and pangenomes of soil and plant-associated prokaryotes.</title>
        <authorList>
            <person name="Whitman W."/>
        </authorList>
    </citation>
    <scope>NUCLEOTIDE SEQUENCE [LARGE SCALE GENOMIC DNA]</scope>
    <source>
        <strain evidence="3 4">23C40</strain>
    </source>
</reference>
<sequence>MCSRRGTLRRGAEPVILRPKAYTVLTYLAEHTGRVVPKSELMDATLPGILGTEDSLTQSIRENPVVAHGAR</sequence>
<dbReference type="GO" id="GO:0003677">
    <property type="term" value="F:DNA binding"/>
    <property type="evidence" value="ECO:0007669"/>
    <property type="project" value="UniProtKB-KW"/>
</dbReference>
<dbReference type="AlphaFoldDB" id="A0A4R2BEA1"/>
<protein>
    <submittedName>
        <fullName evidence="3">Transcriptional regulator</fullName>
    </submittedName>
</protein>
<dbReference type="InterPro" id="IPR016032">
    <property type="entry name" value="Sig_transdc_resp-reg_C-effctor"/>
</dbReference>